<organism evidence="1 2">
    <name type="scientific">Acaryochloris thomasi RCC1774</name>
    <dbReference type="NCBI Taxonomy" id="1764569"/>
    <lineage>
        <taxon>Bacteria</taxon>
        <taxon>Bacillati</taxon>
        <taxon>Cyanobacteriota</taxon>
        <taxon>Cyanophyceae</taxon>
        <taxon>Acaryochloridales</taxon>
        <taxon>Acaryochloridaceae</taxon>
        <taxon>Acaryochloris</taxon>
        <taxon>Acaryochloris thomasi</taxon>
    </lineage>
</organism>
<sequence length="404" mass="46256">MVISANPIASTVTVISPEMQLVLYCARTQLNDAIVDQLQQLLQQPLDWASVIEAAFTHRVVPLLYQALNTHASALVPAEILEELQQEFQDNQLDNLALTQELVQLLKLLAEHQIPAISFKGPLLATTVYQNLALRTFSDLDILVHPQHFGEARDLLFAHGYRSGMQHVYLLNSPRHEGKLVRALGECPFQHPETLFCIDLHQRLVAGEFYHLSFTFDQIWYRLQTVSVLGAPIASLHPEDLLLYLCIHGAKDRWQRLSWVCDVAELVRLHDELNWADLVQKARWAGTEQMLLLGLVLARDLLAVELPDAIATLIKTDFRQQSLASQVRQQIIQGDDDADLTVNLWQRFIFGFQLLERFDDRSRCSLTFVKNLLRPTPDDREFYPLPTWLSFLYPVVRLARLLSQ</sequence>
<comment type="caution">
    <text evidence="1">The sequence shown here is derived from an EMBL/GenBank/DDBJ whole genome shotgun (WGS) entry which is preliminary data.</text>
</comment>
<proteinExistence type="predicted"/>
<evidence type="ECO:0008006" key="3">
    <source>
        <dbReference type="Google" id="ProtNLM"/>
    </source>
</evidence>
<dbReference type="EMBL" id="PQWO01000004">
    <property type="protein sequence ID" value="PZD73770.1"/>
    <property type="molecule type" value="Genomic_DNA"/>
</dbReference>
<dbReference type="OrthoDB" id="5366220at2"/>
<name>A0A2W1JK26_9CYAN</name>
<gene>
    <name evidence="1" type="ORF">C1752_01871</name>
</gene>
<dbReference type="Proteomes" id="UP000248857">
    <property type="component" value="Unassembled WGS sequence"/>
</dbReference>
<dbReference type="AlphaFoldDB" id="A0A2W1JK26"/>
<evidence type="ECO:0000313" key="2">
    <source>
        <dbReference type="Proteomes" id="UP000248857"/>
    </source>
</evidence>
<reference evidence="1 2" key="1">
    <citation type="journal article" date="2018" name="Sci. Rep.">
        <title>A novel species of the marine cyanobacterium Acaryochloris with a unique pigment content and lifestyle.</title>
        <authorList>
            <person name="Partensky F."/>
            <person name="Six C."/>
            <person name="Ratin M."/>
            <person name="Garczarek L."/>
            <person name="Vaulot D."/>
            <person name="Probert I."/>
            <person name="Calteau A."/>
            <person name="Gourvil P."/>
            <person name="Marie D."/>
            <person name="Grebert T."/>
            <person name="Bouchier C."/>
            <person name="Le Panse S."/>
            <person name="Gachenot M."/>
            <person name="Rodriguez F."/>
            <person name="Garrido J.L."/>
        </authorList>
    </citation>
    <scope>NUCLEOTIDE SEQUENCE [LARGE SCALE GENOMIC DNA]</scope>
    <source>
        <strain evidence="1 2">RCC1774</strain>
    </source>
</reference>
<keyword evidence="2" id="KW-1185">Reference proteome</keyword>
<evidence type="ECO:0000313" key="1">
    <source>
        <dbReference type="EMBL" id="PZD73770.1"/>
    </source>
</evidence>
<protein>
    <recommendedName>
        <fullName evidence="3">Nucleotidyltransferase family protein</fullName>
    </recommendedName>
</protein>
<dbReference type="Pfam" id="PF14907">
    <property type="entry name" value="NTP_transf_5"/>
    <property type="match status" value="1"/>
</dbReference>
<dbReference type="RefSeq" id="WP_110985815.1">
    <property type="nucleotide sequence ID" value="NZ_CAWNWM010000004.1"/>
</dbReference>
<accession>A0A2W1JK26</accession>
<dbReference type="InterPro" id="IPR039498">
    <property type="entry name" value="NTP_transf_5"/>
</dbReference>